<dbReference type="Proteomes" id="UP000076858">
    <property type="component" value="Unassembled WGS sequence"/>
</dbReference>
<proteinExistence type="predicted"/>
<comment type="caution">
    <text evidence="2">The sequence shown here is derived from an EMBL/GenBank/DDBJ whole genome shotgun (WGS) entry which is preliminary data.</text>
</comment>
<evidence type="ECO:0000313" key="2">
    <source>
        <dbReference type="EMBL" id="KZS20485.1"/>
    </source>
</evidence>
<protein>
    <submittedName>
        <fullName evidence="2">Uncharacterized protein</fullName>
    </submittedName>
</protein>
<dbReference type="EMBL" id="LRGB01000190">
    <property type="protein sequence ID" value="KZS20485.1"/>
    <property type="molecule type" value="Genomic_DNA"/>
</dbReference>
<organism evidence="2 3">
    <name type="scientific">Daphnia magna</name>
    <dbReference type="NCBI Taxonomy" id="35525"/>
    <lineage>
        <taxon>Eukaryota</taxon>
        <taxon>Metazoa</taxon>
        <taxon>Ecdysozoa</taxon>
        <taxon>Arthropoda</taxon>
        <taxon>Crustacea</taxon>
        <taxon>Branchiopoda</taxon>
        <taxon>Diplostraca</taxon>
        <taxon>Cladocera</taxon>
        <taxon>Anomopoda</taxon>
        <taxon>Daphniidae</taxon>
        <taxon>Daphnia</taxon>
    </lineage>
</organism>
<keyword evidence="1" id="KW-1133">Transmembrane helix</keyword>
<evidence type="ECO:0000313" key="3">
    <source>
        <dbReference type="Proteomes" id="UP000076858"/>
    </source>
</evidence>
<accession>A0A162RGB1</accession>
<evidence type="ECO:0000256" key="1">
    <source>
        <dbReference type="SAM" id="Phobius"/>
    </source>
</evidence>
<name>A0A162RGB1_9CRUS</name>
<reference evidence="2 3" key="1">
    <citation type="submission" date="2016-03" db="EMBL/GenBank/DDBJ databases">
        <title>EvidentialGene: Evidence-directed Construction of Genes on Genomes.</title>
        <authorList>
            <person name="Gilbert D.G."/>
            <person name="Choi J.-H."/>
            <person name="Mockaitis K."/>
            <person name="Colbourne J."/>
            <person name="Pfrender M."/>
        </authorList>
    </citation>
    <scope>NUCLEOTIDE SEQUENCE [LARGE SCALE GENOMIC DNA]</scope>
    <source>
        <strain evidence="2 3">Xinb3</strain>
        <tissue evidence="2">Complete organism</tissue>
    </source>
</reference>
<sequence length="91" mass="10330">MSMIVNPTESNDEAKKRNQERALGISSGFVNEACAPLPQKSPDDIGWGRFGTFPFSLSHHKSTRIFFCIAFNRPLFYFILFFSSVIVLSHE</sequence>
<gene>
    <name evidence="2" type="ORF">APZ42_012900</name>
</gene>
<keyword evidence="1" id="KW-0812">Transmembrane</keyword>
<dbReference type="AlphaFoldDB" id="A0A162RGB1"/>
<keyword evidence="3" id="KW-1185">Reference proteome</keyword>
<keyword evidence="1" id="KW-0472">Membrane</keyword>
<feature type="transmembrane region" description="Helical" evidence="1">
    <location>
        <begin position="65"/>
        <end position="88"/>
    </location>
</feature>